<protein>
    <submittedName>
        <fullName evidence="1">DUF481 domain-containing protein</fullName>
    </submittedName>
</protein>
<sequence length="288" mass="33377">MLTDLQVFFPLYAFLPNFAAMRTFLLTCFVLGLMLSGPVSGQILRVNKNNLNADSSRFWLGAFTFNFNLNNRSVSAENENAFIGLTASADLVYVADKNAYILINQINYFTSSDQNGAFISTGYAHFRINWLRKKRLSYENYVQTQYDRGRNMPQRVLMGGGIRYRLVDEEKKKLIVGTGAMFERERWKEPENESNIIEKNFWKNSSYINGFIFITEDVKLDIITYYQGGYDYEADLFRNRINGDIVLSFNINKKLSFNAEFSGQFEDRPIIAINKFIYSVKNGIKWAF</sequence>
<dbReference type="Pfam" id="PF04338">
    <property type="entry name" value="DUF481"/>
    <property type="match status" value="1"/>
</dbReference>
<reference evidence="1" key="1">
    <citation type="submission" date="2021-09" db="EMBL/GenBank/DDBJ databases">
        <title>Fulvivirga sp. isolated from coastal sediment.</title>
        <authorList>
            <person name="Yu H."/>
        </authorList>
    </citation>
    <scope>NUCLEOTIDE SEQUENCE</scope>
    <source>
        <strain evidence="1">1062</strain>
    </source>
</reference>
<organism evidence="1 2">
    <name type="scientific">Fulvivirga sedimenti</name>
    <dbReference type="NCBI Taxonomy" id="2879465"/>
    <lineage>
        <taxon>Bacteria</taxon>
        <taxon>Pseudomonadati</taxon>
        <taxon>Bacteroidota</taxon>
        <taxon>Cytophagia</taxon>
        <taxon>Cytophagales</taxon>
        <taxon>Fulvivirgaceae</taxon>
        <taxon>Fulvivirga</taxon>
    </lineage>
</organism>
<evidence type="ECO:0000313" key="1">
    <source>
        <dbReference type="EMBL" id="MCA6073993.1"/>
    </source>
</evidence>
<evidence type="ECO:0000313" key="2">
    <source>
        <dbReference type="Proteomes" id="UP001139409"/>
    </source>
</evidence>
<keyword evidence="2" id="KW-1185">Reference proteome</keyword>
<proteinExistence type="predicted"/>
<dbReference type="RefSeq" id="WP_225697101.1">
    <property type="nucleotide sequence ID" value="NZ_JAIXNE010000001.1"/>
</dbReference>
<dbReference type="Proteomes" id="UP001139409">
    <property type="component" value="Unassembled WGS sequence"/>
</dbReference>
<accession>A0A9X1HKS2</accession>
<gene>
    <name evidence="1" type="ORF">LDX50_03890</name>
</gene>
<dbReference type="InterPro" id="IPR007433">
    <property type="entry name" value="DUF481"/>
</dbReference>
<dbReference type="AlphaFoldDB" id="A0A9X1HKS2"/>
<dbReference type="EMBL" id="JAIXNE010000001">
    <property type="protein sequence ID" value="MCA6073993.1"/>
    <property type="molecule type" value="Genomic_DNA"/>
</dbReference>
<name>A0A9X1HKS2_9BACT</name>
<comment type="caution">
    <text evidence="1">The sequence shown here is derived from an EMBL/GenBank/DDBJ whole genome shotgun (WGS) entry which is preliminary data.</text>
</comment>